<dbReference type="AlphaFoldDB" id="A0A9P5U5H5"/>
<evidence type="ECO:0000313" key="1">
    <source>
        <dbReference type="EMBL" id="KAF9065793.1"/>
    </source>
</evidence>
<reference evidence="1" key="1">
    <citation type="submission" date="2020-11" db="EMBL/GenBank/DDBJ databases">
        <authorList>
            <consortium name="DOE Joint Genome Institute"/>
            <person name="Ahrendt S."/>
            <person name="Riley R."/>
            <person name="Andreopoulos W."/>
            <person name="Labutti K."/>
            <person name="Pangilinan J."/>
            <person name="Ruiz-Duenas F.J."/>
            <person name="Barrasa J.M."/>
            <person name="Sanchez-Garcia M."/>
            <person name="Camarero S."/>
            <person name="Miyauchi S."/>
            <person name="Serrano A."/>
            <person name="Linde D."/>
            <person name="Babiker R."/>
            <person name="Drula E."/>
            <person name="Ayuso-Fernandez I."/>
            <person name="Pacheco R."/>
            <person name="Padilla G."/>
            <person name="Ferreira P."/>
            <person name="Barriuso J."/>
            <person name="Kellner H."/>
            <person name="Castanera R."/>
            <person name="Alfaro M."/>
            <person name="Ramirez L."/>
            <person name="Pisabarro A.G."/>
            <person name="Kuo A."/>
            <person name="Tritt A."/>
            <person name="Lipzen A."/>
            <person name="He G."/>
            <person name="Yan M."/>
            <person name="Ng V."/>
            <person name="Cullen D."/>
            <person name="Martin F."/>
            <person name="Rosso M.-N."/>
            <person name="Henrissat B."/>
            <person name="Hibbett D."/>
            <person name="Martinez A.T."/>
            <person name="Grigoriev I.V."/>
        </authorList>
    </citation>
    <scope>NUCLEOTIDE SEQUENCE</scope>
    <source>
        <strain evidence="1">AH 40177</strain>
    </source>
</reference>
<dbReference type="EMBL" id="JADNRY010000098">
    <property type="protein sequence ID" value="KAF9065793.1"/>
    <property type="molecule type" value="Genomic_DNA"/>
</dbReference>
<keyword evidence="2" id="KW-1185">Reference proteome</keyword>
<comment type="caution">
    <text evidence="1">The sequence shown here is derived from an EMBL/GenBank/DDBJ whole genome shotgun (WGS) entry which is preliminary data.</text>
</comment>
<accession>A0A9P5U5H5</accession>
<dbReference type="OrthoDB" id="2269034at2759"/>
<protein>
    <submittedName>
        <fullName evidence="1">Uncharacterized protein</fullName>
    </submittedName>
</protein>
<evidence type="ECO:0000313" key="2">
    <source>
        <dbReference type="Proteomes" id="UP000772434"/>
    </source>
</evidence>
<organism evidence="1 2">
    <name type="scientific">Rhodocollybia butyracea</name>
    <dbReference type="NCBI Taxonomy" id="206335"/>
    <lineage>
        <taxon>Eukaryota</taxon>
        <taxon>Fungi</taxon>
        <taxon>Dikarya</taxon>
        <taxon>Basidiomycota</taxon>
        <taxon>Agaricomycotina</taxon>
        <taxon>Agaricomycetes</taxon>
        <taxon>Agaricomycetidae</taxon>
        <taxon>Agaricales</taxon>
        <taxon>Marasmiineae</taxon>
        <taxon>Omphalotaceae</taxon>
        <taxon>Rhodocollybia</taxon>
    </lineage>
</organism>
<sequence length="130" mass="14641">MLDNPTLWTIISVAFIQPSTNLPNGRAIRIFLERSKAAPLTILLQLRLSSSSPSRKTIRHPAFQALVREAPRWKLLHLVGDFRILRIDHPMCMVESLPNLEALVLYNREASESLSNFRVVPMPSPALSSS</sequence>
<gene>
    <name evidence="1" type="ORF">BDP27DRAFT_1424537</name>
</gene>
<dbReference type="Proteomes" id="UP000772434">
    <property type="component" value="Unassembled WGS sequence"/>
</dbReference>
<name>A0A9P5U5H5_9AGAR</name>
<proteinExistence type="predicted"/>